<keyword evidence="2" id="KW-0812">Transmembrane</keyword>
<proteinExistence type="predicted"/>
<dbReference type="RefSeq" id="WP_345264934.1">
    <property type="nucleotide sequence ID" value="NZ_BAABIM010000002.1"/>
</dbReference>
<keyword evidence="4" id="KW-1185">Reference proteome</keyword>
<accession>A0ABP8W5F1</accession>
<organism evidence="3 4">
    <name type="scientific">Nocardioides nanhaiensis</name>
    <dbReference type="NCBI Taxonomy" id="1476871"/>
    <lineage>
        <taxon>Bacteria</taxon>
        <taxon>Bacillati</taxon>
        <taxon>Actinomycetota</taxon>
        <taxon>Actinomycetes</taxon>
        <taxon>Propionibacteriales</taxon>
        <taxon>Nocardioidaceae</taxon>
        <taxon>Nocardioides</taxon>
    </lineage>
</organism>
<gene>
    <name evidence="3" type="ORF">GCM10023226_18070</name>
</gene>
<feature type="compositionally biased region" description="Low complexity" evidence="1">
    <location>
        <begin position="1"/>
        <end position="12"/>
    </location>
</feature>
<feature type="transmembrane region" description="Helical" evidence="2">
    <location>
        <begin position="212"/>
        <end position="230"/>
    </location>
</feature>
<name>A0ABP8W5F1_9ACTN</name>
<feature type="compositionally biased region" description="Pro residues" evidence="1">
    <location>
        <begin position="13"/>
        <end position="23"/>
    </location>
</feature>
<evidence type="ECO:0000256" key="1">
    <source>
        <dbReference type="SAM" id="MobiDB-lite"/>
    </source>
</evidence>
<reference evidence="4" key="1">
    <citation type="journal article" date="2019" name="Int. J. Syst. Evol. Microbiol.">
        <title>The Global Catalogue of Microorganisms (GCM) 10K type strain sequencing project: providing services to taxonomists for standard genome sequencing and annotation.</title>
        <authorList>
            <consortium name="The Broad Institute Genomics Platform"/>
            <consortium name="The Broad Institute Genome Sequencing Center for Infectious Disease"/>
            <person name="Wu L."/>
            <person name="Ma J."/>
        </authorList>
    </citation>
    <scope>NUCLEOTIDE SEQUENCE [LARGE SCALE GENOMIC DNA]</scope>
    <source>
        <strain evidence="4">JCM 18127</strain>
    </source>
</reference>
<dbReference type="EMBL" id="BAABIM010000002">
    <property type="protein sequence ID" value="GAA4681281.1"/>
    <property type="molecule type" value="Genomic_DNA"/>
</dbReference>
<evidence type="ECO:0000313" key="3">
    <source>
        <dbReference type="EMBL" id="GAA4681281.1"/>
    </source>
</evidence>
<feature type="region of interest" description="Disordered" evidence="1">
    <location>
        <begin position="1"/>
        <end position="26"/>
    </location>
</feature>
<feature type="transmembrane region" description="Helical" evidence="2">
    <location>
        <begin position="242"/>
        <end position="263"/>
    </location>
</feature>
<feature type="transmembrane region" description="Helical" evidence="2">
    <location>
        <begin position="394"/>
        <end position="417"/>
    </location>
</feature>
<keyword evidence="2" id="KW-1133">Transmembrane helix</keyword>
<keyword evidence="2" id="KW-0472">Membrane</keyword>
<comment type="caution">
    <text evidence="3">The sequence shown here is derived from an EMBL/GenBank/DDBJ whole genome shotgun (WGS) entry which is preliminary data.</text>
</comment>
<sequence>MTQAPGAASAPARPAPAGAPPAPAVAAAPGLDTAQAQRLGEDVPQLLNRLQVAAVALCVVFGVLAGLVQLLAWQGSGRAADNTEQLVRVQAIETSLYRADALATNAYLSGGLEPAEQRAAYDDAIEQVLADLTAAAEAQPADREALTALAGEVNRYTTAITQARDGNRQGYPVGKAYLAEAGTALRGEAAAVLDALVEANTERSEEELQAHHPVWLIVLAVLVVLGLWFVNRQIAQRFHRRVNLGIAVAAGVVLLATLVAAAYGSARNGTAEELQAGAFRTAVDEAEARTAANDAKAQESKRLINRAAGETAEEPWLAASAIVRDNTTRLAEWRYYVGVHGLVVKADDEGRYDDAVQQATGGSTTAFDQYDELAAAEVEQASGEVTAELRSRGFSLVLVVFLLLAGLVASGAVAWGINQRRREYA</sequence>
<evidence type="ECO:0000313" key="4">
    <source>
        <dbReference type="Proteomes" id="UP001500621"/>
    </source>
</evidence>
<protein>
    <recommendedName>
        <fullName evidence="5">Chemotaxis methyl-accepting receptor HlyB-like 4HB MCP domain-containing protein</fullName>
    </recommendedName>
</protein>
<feature type="transmembrane region" description="Helical" evidence="2">
    <location>
        <begin position="52"/>
        <end position="73"/>
    </location>
</feature>
<evidence type="ECO:0008006" key="5">
    <source>
        <dbReference type="Google" id="ProtNLM"/>
    </source>
</evidence>
<evidence type="ECO:0000256" key="2">
    <source>
        <dbReference type="SAM" id="Phobius"/>
    </source>
</evidence>
<dbReference type="Proteomes" id="UP001500621">
    <property type="component" value="Unassembled WGS sequence"/>
</dbReference>